<evidence type="ECO:0000256" key="5">
    <source>
        <dbReference type="ARBA" id="ARBA00023015"/>
    </source>
</evidence>
<dbReference type="GO" id="GO:0141221">
    <property type="term" value="F:histone deacetylase activity, hydrolytic mechanism"/>
    <property type="evidence" value="ECO:0007669"/>
    <property type="project" value="UniProtKB-EC"/>
</dbReference>
<keyword evidence="7" id="KW-0539">Nucleus</keyword>
<evidence type="ECO:0000259" key="10">
    <source>
        <dbReference type="Pfam" id="PF00850"/>
    </source>
</evidence>
<dbReference type="STRING" id="1314777.A0A165ABF4"/>
<dbReference type="PRINTS" id="PR01270">
    <property type="entry name" value="HDASUPER"/>
</dbReference>
<name>A0A165ABF4_9AGAM</name>
<sequence length="588" mass="64298">MVRAAQAQSTTFSSEPYFYDRGGAGVAQPITERVNRHSKPIVSYYFPKGVGEFHYGERHPMKPHRLTLTNSLVLGYGLDKRIQYFFNPRPATQEELEDYHDHDYIEFLSRVSPDNQNQLKSMIDDFNCVEDCPIFSEMYDFCRMYTGASLAGARKLCAGTTDIAINWSGGLHHAKRGEASGFCYVNDIVLAILELLRYHPRVLYIDIDIHHGDGVELAFWNSNRVMTVSFHKYTGDFFPGTGKLDDNGGNGIGKHFCLNVPLNDGIDDESYVTIFKTVIEDTVSSFRPTAIVLQCGADSLGCDRLGAFNLSIAAHGECVDFVQKFNVPLLILGGGGYTIHNVSRCWTYETSILVGCDVPNELPRTPYDAYFAPDFKLHAPIVGKVDNLNTPAQLQKITTSIRTKLRYLQGAPSVAMQEIPPSLHSWLEDESIAEPHGGDGKDGETRSDPHKAANDYFDDDRGDKGGEDVSMEKPSTPPPEPSPSTRGRKKGRAGRKPKPGGRGGGGRSKPPPISQPVVQSDGDNDDNQSEGSEEDTPTPRVTRARGAKGSTRGGKGPTTSINGKRIGRPPKSAKKPAVAAAEAAADGE</sequence>
<comment type="similarity">
    <text evidence="8">Belongs to the histone deacetylase family. HD Type 1 subfamily.</text>
</comment>
<dbReference type="EC" id="3.5.1.98" evidence="2"/>
<feature type="compositionally biased region" description="Low complexity" evidence="9">
    <location>
        <begin position="575"/>
        <end position="588"/>
    </location>
</feature>
<feature type="compositionally biased region" description="Basic and acidic residues" evidence="9">
    <location>
        <begin position="436"/>
        <end position="471"/>
    </location>
</feature>
<gene>
    <name evidence="11" type="ORF">SISNIDRAFT_403611</name>
</gene>
<dbReference type="SUPFAM" id="SSF52768">
    <property type="entry name" value="Arginase/deacetylase"/>
    <property type="match status" value="1"/>
</dbReference>
<organism evidence="11 12">
    <name type="scientific">Sistotremastrum niveocremeum HHB9708</name>
    <dbReference type="NCBI Taxonomy" id="1314777"/>
    <lineage>
        <taxon>Eukaryota</taxon>
        <taxon>Fungi</taxon>
        <taxon>Dikarya</taxon>
        <taxon>Basidiomycota</taxon>
        <taxon>Agaricomycotina</taxon>
        <taxon>Agaricomycetes</taxon>
        <taxon>Sistotremastrales</taxon>
        <taxon>Sistotremastraceae</taxon>
        <taxon>Sertulicium</taxon>
        <taxon>Sertulicium niveocremeum</taxon>
    </lineage>
</organism>
<dbReference type="Gene3D" id="3.40.800.20">
    <property type="entry name" value="Histone deacetylase domain"/>
    <property type="match status" value="1"/>
</dbReference>
<dbReference type="Pfam" id="PF00850">
    <property type="entry name" value="Hist_deacetyl"/>
    <property type="match status" value="1"/>
</dbReference>
<dbReference type="GO" id="GO:0070210">
    <property type="term" value="C:Rpd3L-Expanded complex"/>
    <property type="evidence" value="ECO:0007669"/>
    <property type="project" value="TreeGrafter"/>
</dbReference>
<evidence type="ECO:0000256" key="8">
    <source>
        <dbReference type="ARBA" id="ARBA00061569"/>
    </source>
</evidence>
<feature type="compositionally biased region" description="Acidic residues" evidence="9">
    <location>
        <begin position="522"/>
        <end position="536"/>
    </location>
</feature>
<evidence type="ECO:0000256" key="7">
    <source>
        <dbReference type="ARBA" id="ARBA00023242"/>
    </source>
</evidence>
<dbReference type="EMBL" id="KV419394">
    <property type="protein sequence ID" value="KZS98740.1"/>
    <property type="molecule type" value="Genomic_DNA"/>
</dbReference>
<dbReference type="PRINTS" id="PR01271">
    <property type="entry name" value="HISDACETLASE"/>
</dbReference>
<dbReference type="InterPro" id="IPR037138">
    <property type="entry name" value="His_deacetylse_dom_sf"/>
</dbReference>
<evidence type="ECO:0000256" key="9">
    <source>
        <dbReference type="SAM" id="MobiDB-lite"/>
    </source>
</evidence>
<keyword evidence="6" id="KW-0804">Transcription</keyword>
<proteinExistence type="inferred from homology"/>
<protein>
    <recommendedName>
        <fullName evidence="2">histone deacetylase</fullName>
        <ecNumber evidence="2">3.5.1.98</ecNumber>
    </recommendedName>
</protein>
<reference evidence="11 12" key="1">
    <citation type="journal article" date="2016" name="Mol. Biol. Evol.">
        <title>Comparative Genomics of Early-Diverging Mushroom-Forming Fungi Provides Insights into the Origins of Lignocellulose Decay Capabilities.</title>
        <authorList>
            <person name="Nagy L.G."/>
            <person name="Riley R."/>
            <person name="Tritt A."/>
            <person name="Adam C."/>
            <person name="Daum C."/>
            <person name="Floudas D."/>
            <person name="Sun H."/>
            <person name="Yadav J.S."/>
            <person name="Pangilinan J."/>
            <person name="Larsson K.H."/>
            <person name="Matsuura K."/>
            <person name="Barry K."/>
            <person name="Labutti K."/>
            <person name="Kuo R."/>
            <person name="Ohm R.A."/>
            <person name="Bhattacharya S.S."/>
            <person name="Shirouzu T."/>
            <person name="Yoshinaga Y."/>
            <person name="Martin F.M."/>
            <person name="Grigoriev I.V."/>
            <person name="Hibbett D.S."/>
        </authorList>
    </citation>
    <scope>NUCLEOTIDE SEQUENCE [LARGE SCALE GENOMIC DNA]</scope>
    <source>
        <strain evidence="11 12">HHB9708</strain>
    </source>
</reference>
<dbReference type="InterPro" id="IPR003084">
    <property type="entry name" value="HDAC_I/II"/>
</dbReference>
<dbReference type="InterPro" id="IPR023696">
    <property type="entry name" value="Ureohydrolase_dom_sf"/>
</dbReference>
<dbReference type="PANTHER" id="PTHR10625">
    <property type="entry name" value="HISTONE DEACETYLASE HDAC1-RELATED"/>
    <property type="match status" value="1"/>
</dbReference>
<keyword evidence="3" id="KW-0378">Hydrolase</keyword>
<evidence type="ECO:0000256" key="2">
    <source>
        <dbReference type="ARBA" id="ARBA00012111"/>
    </source>
</evidence>
<keyword evidence="5" id="KW-0805">Transcription regulation</keyword>
<evidence type="ECO:0000313" key="11">
    <source>
        <dbReference type="EMBL" id="KZS98740.1"/>
    </source>
</evidence>
<feature type="domain" description="Histone deacetylase" evidence="10">
    <location>
        <begin position="59"/>
        <end position="352"/>
    </location>
</feature>
<evidence type="ECO:0000256" key="3">
    <source>
        <dbReference type="ARBA" id="ARBA00022801"/>
    </source>
</evidence>
<feature type="region of interest" description="Disordered" evidence="9">
    <location>
        <begin position="432"/>
        <end position="588"/>
    </location>
</feature>
<keyword evidence="4" id="KW-0156">Chromatin regulator</keyword>
<feature type="compositionally biased region" description="Basic residues" evidence="9">
    <location>
        <begin position="486"/>
        <end position="499"/>
    </location>
</feature>
<evidence type="ECO:0000313" key="12">
    <source>
        <dbReference type="Proteomes" id="UP000076722"/>
    </source>
</evidence>
<dbReference type="Proteomes" id="UP000076722">
    <property type="component" value="Unassembled WGS sequence"/>
</dbReference>
<dbReference type="AlphaFoldDB" id="A0A165ABF4"/>
<evidence type="ECO:0000256" key="1">
    <source>
        <dbReference type="ARBA" id="ARBA00004123"/>
    </source>
</evidence>
<dbReference type="OrthoDB" id="1918432at2759"/>
<dbReference type="PANTHER" id="PTHR10625:SF36">
    <property type="entry name" value="HISTONE DEACETYLASE 3"/>
    <property type="match status" value="1"/>
</dbReference>
<evidence type="ECO:0000256" key="4">
    <source>
        <dbReference type="ARBA" id="ARBA00022853"/>
    </source>
</evidence>
<dbReference type="GO" id="GO:0040029">
    <property type="term" value="P:epigenetic regulation of gene expression"/>
    <property type="evidence" value="ECO:0007669"/>
    <property type="project" value="TreeGrafter"/>
</dbReference>
<evidence type="ECO:0000256" key="6">
    <source>
        <dbReference type="ARBA" id="ARBA00023163"/>
    </source>
</evidence>
<dbReference type="InterPro" id="IPR023801">
    <property type="entry name" value="His_deacetylse_dom"/>
</dbReference>
<keyword evidence="12" id="KW-1185">Reference proteome</keyword>
<accession>A0A165ABF4</accession>
<feature type="compositionally biased region" description="Basic residues" evidence="9">
    <location>
        <begin position="565"/>
        <end position="574"/>
    </location>
</feature>
<dbReference type="InterPro" id="IPR000286">
    <property type="entry name" value="HDACs"/>
</dbReference>
<comment type="subcellular location">
    <subcellularLocation>
        <location evidence="1">Nucleus</location>
    </subcellularLocation>
</comment>
<dbReference type="FunFam" id="3.40.800.20:FF:000007">
    <property type="entry name" value="Histone deacetylase"/>
    <property type="match status" value="1"/>
</dbReference>
<dbReference type="GO" id="GO:0034967">
    <property type="term" value="C:Set3 complex"/>
    <property type="evidence" value="ECO:0007669"/>
    <property type="project" value="UniProtKB-ARBA"/>
</dbReference>